<protein>
    <submittedName>
        <fullName evidence="1">Uncharacterized protein</fullName>
    </submittedName>
</protein>
<accession>A0A0B2VVP7</accession>
<gene>
    <name evidence="1" type="ORF">Tcan_05836</name>
</gene>
<organism evidence="1 2">
    <name type="scientific">Toxocara canis</name>
    <name type="common">Canine roundworm</name>
    <dbReference type="NCBI Taxonomy" id="6265"/>
    <lineage>
        <taxon>Eukaryota</taxon>
        <taxon>Metazoa</taxon>
        <taxon>Ecdysozoa</taxon>
        <taxon>Nematoda</taxon>
        <taxon>Chromadorea</taxon>
        <taxon>Rhabditida</taxon>
        <taxon>Spirurina</taxon>
        <taxon>Ascaridomorpha</taxon>
        <taxon>Ascaridoidea</taxon>
        <taxon>Toxocaridae</taxon>
        <taxon>Toxocara</taxon>
    </lineage>
</organism>
<dbReference type="AlphaFoldDB" id="A0A0B2VVP7"/>
<dbReference type="Proteomes" id="UP000031036">
    <property type="component" value="Unassembled WGS sequence"/>
</dbReference>
<comment type="caution">
    <text evidence="1">The sequence shown here is derived from an EMBL/GenBank/DDBJ whole genome shotgun (WGS) entry which is preliminary data.</text>
</comment>
<evidence type="ECO:0000313" key="1">
    <source>
        <dbReference type="EMBL" id="KHN85417.1"/>
    </source>
</evidence>
<proteinExistence type="predicted"/>
<keyword evidence="2" id="KW-1185">Reference proteome</keyword>
<reference evidence="1 2" key="1">
    <citation type="submission" date="2014-11" db="EMBL/GenBank/DDBJ databases">
        <title>Genetic blueprint of the zoonotic pathogen Toxocara canis.</title>
        <authorList>
            <person name="Zhu X.-Q."/>
            <person name="Korhonen P.K."/>
            <person name="Cai H."/>
            <person name="Young N.D."/>
            <person name="Nejsum P."/>
            <person name="von Samson-Himmelstjerna G."/>
            <person name="Boag P.R."/>
            <person name="Tan P."/>
            <person name="Li Q."/>
            <person name="Min J."/>
            <person name="Yang Y."/>
            <person name="Wang X."/>
            <person name="Fang X."/>
            <person name="Hall R.S."/>
            <person name="Hofmann A."/>
            <person name="Sternberg P.W."/>
            <person name="Jex A.R."/>
            <person name="Gasser R.B."/>
        </authorList>
    </citation>
    <scope>NUCLEOTIDE SEQUENCE [LARGE SCALE GENOMIC DNA]</scope>
    <source>
        <strain evidence="1">PN_DK_2014</strain>
    </source>
</reference>
<name>A0A0B2VVP7_TOXCA</name>
<sequence length="65" mass="7316">MMADVGDERNFVIDISTPETLERDFYAWLNLTSSCERAADCLLTKYADELPREADSGVKNCSPIK</sequence>
<dbReference type="OrthoDB" id="5875469at2759"/>
<dbReference type="EMBL" id="JPKZ01000792">
    <property type="protein sequence ID" value="KHN85417.1"/>
    <property type="molecule type" value="Genomic_DNA"/>
</dbReference>
<evidence type="ECO:0000313" key="2">
    <source>
        <dbReference type="Proteomes" id="UP000031036"/>
    </source>
</evidence>